<reference evidence="3" key="1">
    <citation type="submission" date="2011-08" db="EMBL/GenBank/DDBJ databases">
        <authorList>
            <person name="Rombauts S."/>
        </authorList>
    </citation>
    <scope>NUCLEOTIDE SEQUENCE</scope>
    <source>
        <strain evidence="3">London</strain>
    </source>
</reference>
<proteinExistence type="predicted"/>
<dbReference type="AlphaFoldDB" id="T1K7J9"/>
<reference evidence="2" key="2">
    <citation type="submission" date="2015-06" db="UniProtKB">
        <authorList>
            <consortium name="EnsemblMetazoa"/>
        </authorList>
    </citation>
    <scope>IDENTIFICATION</scope>
</reference>
<keyword evidence="3" id="KW-1185">Reference proteome</keyword>
<organism evidence="2 3">
    <name type="scientific">Tetranychus urticae</name>
    <name type="common">Two-spotted spider mite</name>
    <dbReference type="NCBI Taxonomy" id="32264"/>
    <lineage>
        <taxon>Eukaryota</taxon>
        <taxon>Metazoa</taxon>
        <taxon>Ecdysozoa</taxon>
        <taxon>Arthropoda</taxon>
        <taxon>Chelicerata</taxon>
        <taxon>Arachnida</taxon>
        <taxon>Acari</taxon>
        <taxon>Acariformes</taxon>
        <taxon>Trombidiformes</taxon>
        <taxon>Prostigmata</taxon>
        <taxon>Eleutherengona</taxon>
        <taxon>Raphignathae</taxon>
        <taxon>Tetranychoidea</taxon>
        <taxon>Tetranychidae</taxon>
        <taxon>Tetranychus</taxon>
    </lineage>
</organism>
<dbReference type="HOGENOM" id="CLU_835038_0_0_1"/>
<name>T1K7J9_TETUR</name>
<accession>T1K7J9</accession>
<evidence type="ECO:0000313" key="3">
    <source>
        <dbReference type="Proteomes" id="UP000015104"/>
    </source>
</evidence>
<keyword evidence="1" id="KW-0732">Signal</keyword>
<feature type="signal peptide" evidence="1">
    <location>
        <begin position="1"/>
        <end position="25"/>
    </location>
</feature>
<evidence type="ECO:0000313" key="2">
    <source>
        <dbReference type="EnsemblMetazoa" id="tetur06g04550.1"/>
    </source>
</evidence>
<sequence length="354" mass="40205">MAQSIFLSIVLSTLIVLHLATTTKAYWQKCFDDSCPIKYIKFSSKSSSRDISGGLDRDKTTYSSNDDGVRFEMQAPASGIPGQTIDIEWDDDNVLFTCSVRVVTIYKDNYTIQTITDYNIAPEINGTAIYFNDKLYCSWAIKISNSTFPYELIDPPQYYISESGYQIYYNLTQTVPIAAANYSQLPASVEPFVDGYEYKAVGSEKYLLIARIANDSTDFLLKVNGETPRLVEVNLKSDISINIDCNFEEGTFTMSTKFYDTESVVWFLQPGRIDGDECLWSLSDSLKVRSFPTWETFQPTTTKETTYELQIIENKRFVYFDENYFRLIAPSSASSSFTIAKSLLIVTLISVIFM</sequence>
<feature type="chain" id="PRO_5004580383" evidence="1">
    <location>
        <begin position="26"/>
        <end position="354"/>
    </location>
</feature>
<dbReference type="EnsemblMetazoa" id="tetur06g04550.1">
    <property type="protein sequence ID" value="tetur06g04550.1"/>
    <property type="gene ID" value="tetur06g04550"/>
</dbReference>
<evidence type="ECO:0000256" key="1">
    <source>
        <dbReference type="SAM" id="SignalP"/>
    </source>
</evidence>
<dbReference type="EMBL" id="CAEY01001805">
    <property type="status" value="NOT_ANNOTATED_CDS"/>
    <property type="molecule type" value="Genomic_DNA"/>
</dbReference>
<dbReference type="Proteomes" id="UP000015104">
    <property type="component" value="Unassembled WGS sequence"/>
</dbReference>
<protein>
    <submittedName>
        <fullName evidence="2">Uncharacterized protein</fullName>
    </submittedName>
</protein>